<protein>
    <submittedName>
        <fullName evidence="2">Uncharacterized protein</fullName>
    </submittedName>
</protein>
<dbReference type="Proteomes" id="UP000782843">
    <property type="component" value="Unassembled WGS sequence"/>
</dbReference>
<reference evidence="2" key="1">
    <citation type="submission" date="2020-04" db="EMBL/GenBank/DDBJ databases">
        <authorList>
            <person name="Zhang T."/>
        </authorList>
    </citation>
    <scope>NUCLEOTIDE SEQUENCE</scope>
    <source>
        <strain evidence="2">HKST-UBA10</strain>
    </source>
</reference>
<feature type="non-terminal residue" evidence="2">
    <location>
        <position position="217"/>
    </location>
</feature>
<evidence type="ECO:0000256" key="1">
    <source>
        <dbReference type="SAM" id="SignalP"/>
    </source>
</evidence>
<comment type="caution">
    <text evidence="2">The sequence shown here is derived from an EMBL/GenBank/DDBJ whole genome shotgun (WGS) entry which is preliminary data.</text>
</comment>
<evidence type="ECO:0000313" key="2">
    <source>
        <dbReference type="EMBL" id="MCA9381981.1"/>
    </source>
</evidence>
<keyword evidence="1" id="KW-0732">Signal</keyword>
<feature type="chain" id="PRO_5037601567" evidence="1">
    <location>
        <begin position="30"/>
        <end position="217"/>
    </location>
</feature>
<name>A0A955L338_9BACT</name>
<organism evidence="2 3">
    <name type="scientific">Candidatus Dojkabacteria bacterium</name>
    <dbReference type="NCBI Taxonomy" id="2099670"/>
    <lineage>
        <taxon>Bacteria</taxon>
        <taxon>Candidatus Dojkabacteria</taxon>
    </lineage>
</organism>
<sequence>MNFIKLFTLITVFTLLTLPLISMTSPAKAAELADGTWDHGNPTANKDTITITLTTALVAGDFIYLTFNQGSDDVAASVVDATVGGVASTAAVDGTNNWVKITVPAGGATGSTALVGTFLQTFDSTTFAQHSVAVNTTNAAGNVKDYGVAVTVTNDNDNTVDVTASVPNFINMSISDTTIDLGVLNTASVNTASHTIGVNTNDTNGYMIKVTSDGAFD</sequence>
<gene>
    <name evidence="2" type="ORF">KC660_01080</name>
</gene>
<proteinExistence type="predicted"/>
<dbReference type="EMBL" id="JAGQLG010000036">
    <property type="protein sequence ID" value="MCA9381981.1"/>
    <property type="molecule type" value="Genomic_DNA"/>
</dbReference>
<feature type="signal peptide" evidence="1">
    <location>
        <begin position="1"/>
        <end position="29"/>
    </location>
</feature>
<accession>A0A955L338</accession>
<evidence type="ECO:0000313" key="3">
    <source>
        <dbReference type="Proteomes" id="UP000782843"/>
    </source>
</evidence>
<dbReference type="AlphaFoldDB" id="A0A955L338"/>
<reference evidence="2" key="2">
    <citation type="journal article" date="2021" name="Microbiome">
        <title>Successional dynamics and alternative stable states in a saline activated sludge microbial community over 9 years.</title>
        <authorList>
            <person name="Wang Y."/>
            <person name="Ye J."/>
            <person name="Ju F."/>
            <person name="Liu L."/>
            <person name="Boyd J.A."/>
            <person name="Deng Y."/>
            <person name="Parks D.H."/>
            <person name="Jiang X."/>
            <person name="Yin X."/>
            <person name="Woodcroft B.J."/>
            <person name="Tyson G.W."/>
            <person name="Hugenholtz P."/>
            <person name="Polz M.F."/>
            <person name="Zhang T."/>
        </authorList>
    </citation>
    <scope>NUCLEOTIDE SEQUENCE</scope>
    <source>
        <strain evidence="2">HKST-UBA10</strain>
    </source>
</reference>